<feature type="compositionally biased region" description="Basic and acidic residues" evidence="22">
    <location>
        <begin position="349"/>
        <end position="384"/>
    </location>
</feature>
<dbReference type="PANTHER" id="PTHR14167">
    <property type="entry name" value="SH3 DOMAIN-CONTAINING"/>
    <property type="match status" value="1"/>
</dbReference>
<dbReference type="GO" id="GO:0016477">
    <property type="term" value="P:cell migration"/>
    <property type="evidence" value="ECO:0007669"/>
    <property type="project" value="TreeGrafter"/>
</dbReference>
<evidence type="ECO:0000256" key="14">
    <source>
        <dbReference type="ARBA" id="ARBA00023036"/>
    </source>
</evidence>
<evidence type="ECO:0000256" key="6">
    <source>
        <dbReference type="ARBA" id="ARBA00022553"/>
    </source>
</evidence>
<keyword evidence="17" id="KW-0206">Cytoskeleton</keyword>
<keyword evidence="14" id="KW-0729">SH3-binding</keyword>
<dbReference type="InterPro" id="IPR001452">
    <property type="entry name" value="SH3_domain"/>
</dbReference>
<feature type="region of interest" description="Disordered" evidence="22">
    <location>
        <begin position="60"/>
        <end position="79"/>
    </location>
</feature>
<dbReference type="Gene3D" id="2.30.30.40">
    <property type="entry name" value="SH3 Domains"/>
    <property type="match status" value="3"/>
</dbReference>
<dbReference type="GO" id="GO:0030659">
    <property type="term" value="C:cytoplasmic vesicle membrane"/>
    <property type="evidence" value="ECO:0007669"/>
    <property type="project" value="UniProtKB-SubCell"/>
</dbReference>
<evidence type="ECO:0000256" key="4">
    <source>
        <dbReference type="ARBA" id="ARBA00022443"/>
    </source>
</evidence>
<feature type="region of interest" description="Disordered" evidence="22">
    <location>
        <begin position="326"/>
        <end position="603"/>
    </location>
</feature>
<keyword evidence="25" id="KW-1185">Reference proteome</keyword>
<evidence type="ECO:0000313" key="25">
    <source>
        <dbReference type="Proteomes" id="UP000534626"/>
    </source>
</evidence>
<dbReference type="InterPro" id="IPR036028">
    <property type="entry name" value="SH3-like_dom_sf"/>
</dbReference>
<dbReference type="PANTHER" id="PTHR14167:SF6">
    <property type="entry name" value="SH3 DOMAIN-CONTAINING KINASE-BINDING PROTEIN 1"/>
    <property type="match status" value="1"/>
</dbReference>
<dbReference type="PRINTS" id="PR00452">
    <property type="entry name" value="SH3DOMAIN"/>
</dbReference>
<accession>A0A7K6LMR3</accession>
<dbReference type="CDD" id="cd12052">
    <property type="entry name" value="SH3_CIN85_1"/>
    <property type="match status" value="1"/>
</dbReference>
<evidence type="ECO:0000256" key="17">
    <source>
        <dbReference type="ARBA" id="ARBA00023212"/>
    </source>
</evidence>
<dbReference type="GO" id="GO:0005856">
    <property type="term" value="C:cytoskeleton"/>
    <property type="evidence" value="ECO:0007669"/>
    <property type="project" value="UniProtKB-SubCell"/>
</dbReference>
<feature type="region of interest" description="Disordered" evidence="22">
    <location>
        <begin position="169"/>
        <end position="203"/>
    </location>
</feature>
<feature type="non-terminal residue" evidence="24">
    <location>
        <position position="1"/>
    </location>
</feature>
<proteinExistence type="predicted"/>
<feature type="compositionally biased region" description="Basic and acidic residues" evidence="22">
    <location>
        <begin position="60"/>
        <end position="74"/>
    </location>
</feature>
<organism evidence="24 25">
    <name type="scientific">Falcunculus frontatus</name>
    <name type="common">Eastern shriketit</name>
    <dbReference type="NCBI Taxonomy" id="254539"/>
    <lineage>
        <taxon>Eukaryota</taxon>
        <taxon>Metazoa</taxon>
        <taxon>Chordata</taxon>
        <taxon>Craniata</taxon>
        <taxon>Vertebrata</taxon>
        <taxon>Euteleostomi</taxon>
        <taxon>Archelosauria</taxon>
        <taxon>Archosauria</taxon>
        <taxon>Dinosauria</taxon>
        <taxon>Saurischia</taxon>
        <taxon>Theropoda</taxon>
        <taxon>Coelurosauria</taxon>
        <taxon>Aves</taxon>
        <taxon>Neognathae</taxon>
        <taxon>Neoaves</taxon>
        <taxon>Telluraves</taxon>
        <taxon>Australaves</taxon>
        <taxon>Passeriformes</taxon>
        <taxon>Corvoidea</taxon>
        <taxon>Pachycephalidae</taxon>
        <taxon>Falcunculus</taxon>
    </lineage>
</organism>
<evidence type="ECO:0000256" key="15">
    <source>
        <dbReference type="ARBA" id="ARBA00023054"/>
    </source>
</evidence>
<evidence type="ECO:0000259" key="23">
    <source>
        <dbReference type="PROSITE" id="PS50002"/>
    </source>
</evidence>
<dbReference type="GO" id="GO:0005925">
    <property type="term" value="C:focal adhesion"/>
    <property type="evidence" value="ECO:0007669"/>
    <property type="project" value="UniProtKB-SubCell"/>
</dbReference>
<evidence type="ECO:0000256" key="8">
    <source>
        <dbReference type="ARBA" id="ARBA00022599"/>
    </source>
</evidence>
<comment type="subcellular location">
    <subcellularLocation>
        <location evidence="2">Cell junction</location>
        <location evidence="2">Focal adhesion</location>
    </subcellularLocation>
    <subcellularLocation>
        <location evidence="1">Cytoplasm</location>
        <location evidence="1">Cytoskeleton</location>
    </subcellularLocation>
    <subcellularLocation>
        <location evidence="3">Cytoplasmic vesicle membrane</location>
        <topology evidence="3">Peripheral membrane protein</topology>
    </subcellularLocation>
    <subcellularLocation>
        <location evidence="19">Synapse</location>
        <location evidence="19">Synaptosome</location>
    </subcellularLocation>
</comment>
<evidence type="ECO:0000256" key="19">
    <source>
        <dbReference type="ARBA" id="ARBA00034102"/>
    </source>
</evidence>
<feature type="compositionally biased region" description="Low complexity" evidence="22">
    <location>
        <begin position="486"/>
        <end position="505"/>
    </location>
</feature>
<dbReference type="EMBL" id="VZRV01008492">
    <property type="protein sequence ID" value="NWW25558.1"/>
    <property type="molecule type" value="Genomic_DNA"/>
</dbReference>
<evidence type="ECO:0000256" key="20">
    <source>
        <dbReference type="ARBA" id="ARBA00074272"/>
    </source>
</evidence>
<dbReference type="GO" id="GO:0006897">
    <property type="term" value="P:endocytosis"/>
    <property type="evidence" value="ECO:0007669"/>
    <property type="project" value="UniProtKB-KW"/>
</dbReference>
<dbReference type="GO" id="GO:0007015">
    <property type="term" value="P:actin filament organization"/>
    <property type="evidence" value="ECO:0007669"/>
    <property type="project" value="TreeGrafter"/>
</dbReference>
<dbReference type="GO" id="GO:0045202">
    <property type="term" value="C:synapse"/>
    <property type="evidence" value="ECO:0007669"/>
    <property type="project" value="UniProtKB-SubCell"/>
</dbReference>
<dbReference type="SMART" id="SM00326">
    <property type="entry name" value="SH3"/>
    <property type="match status" value="3"/>
</dbReference>
<evidence type="ECO:0000256" key="3">
    <source>
        <dbReference type="ARBA" id="ARBA00004284"/>
    </source>
</evidence>
<dbReference type="InterPro" id="IPR035770">
    <property type="entry name" value="CIN85_SH3_1"/>
</dbReference>
<evidence type="ECO:0000313" key="24">
    <source>
        <dbReference type="EMBL" id="NWW25558.1"/>
    </source>
</evidence>
<dbReference type="GO" id="GO:0006915">
    <property type="term" value="P:apoptotic process"/>
    <property type="evidence" value="ECO:0007669"/>
    <property type="project" value="UniProtKB-KW"/>
</dbReference>
<keyword evidence="18" id="KW-0968">Cytoplasmic vesicle</keyword>
<evidence type="ECO:0000256" key="10">
    <source>
        <dbReference type="ARBA" id="ARBA00022737"/>
    </source>
</evidence>
<feature type="compositionally biased region" description="Basic and acidic residues" evidence="22">
    <location>
        <begin position="512"/>
        <end position="526"/>
    </location>
</feature>
<keyword evidence="16" id="KW-0472">Membrane</keyword>
<keyword evidence="12" id="KW-0965">Cell junction</keyword>
<keyword evidence="7" id="KW-0254">Endocytosis</keyword>
<dbReference type="CDD" id="cd12055">
    <property type="entry name" value="SH3_CIN85_2"/>
    <property type="match status" value="1"/>
</dbReference>
<dbReference type="FunFam" id="2.30.30.40:FF:000089">
    <property type="entry name" value="SH3 domain-containing kinase-binding protein 1"/>
    <property type="match status" value="1"/>
</dbReference>
<evidence type="ECO:0000256" key="9">
    <source>
        <dbReference type="ARBA" id="ARBA00022703"/>
    </source>
</evidence>
<comment type="caution">
    <text evidence="24">The sequence shown here is derived from an EMBL/GenBank/DDBJ whole genome shotgun (WGS) entry which is preliminary data.</text>
</comment>
<dbReference type="OrthoDB" id="5340910at2759"/>
<feature type="compositionally biased region" description="Basic and acidic residues" evidence="22">
    <location>
        <begin position="445"/>
        <end position="455"/>
    </location>
</feature>
<feature type="compositionally biased region" description="Polar residues" evidence="22">
    <location>
        <begin position="552"/>
        <end position="562"/>
    </location>
</feature>
<dbReference type="Proteomes" id="UP000534626">
    <property type="component" value="Unassembled WGS sequence"/>
</dbReference>
<dbReference type="FunFam" id="2.30.30.40:FF:000112">
    <property type="entry name" value="SH3 domain-containing kinase-binding protein 1"/>
    <property type="match status" value="1"/>
</dbReference>
<dbReference type="PRINTS" id="PR00499">
    <property type="entry name" value="P67PHOX"/>
</dbReference>
<dbReference type="Pfam" id="PF14604">
    <property type="entry name" value="SH3_9"/>
    <property type="match status" value="3"/>
</dbReference>
<feature type="domain" description="SH3" evidence="23">
    <location>
        <begin position="263"/>
        <end position="324"/>
    </location>
</feature>
<feature type="domain" description="SH3" evidence="23">
    <location>
        <begin position="99"/>
        <end position="158"/>
    </location>
</feature>
<keyword evidence="11" id="KW-0832">Ubl conjugation</keyword>
<evidence type="ECO:0000256" key="16">
    <source>
        <dbReference type="ARBA" id="ARBA00023136"/>
    </source>
</evidence>
<dbReference type="SUPFAM" id="SSF50044">
    <property type="entry name" value="SH3-domain"/>
    <property type="match status" value="3"/>
</dbReference>
<keyword evidence="9" id="KW-0053">Apoptosis</keyword>
<evidence type="ECO:0000256" key="21">
    <source>
        <dbReference type="PROSITE-ProRule" id="PRU00192"/>
    </source>
</evidence>
<keyword evidence="8" id="KW-0771">Synaptosome</keyword>
<evidence type="ECO:0000256" key="12">
    <source>
        <dbReference type="ARBA" id="ARBA00022949"/>
    </source>
</evidence>
<keyword evidence="4 21" id="KW-0728">SH3 domain</keyword>
<dbReference type="InterPro" id="IPR035771">
    <property type="entry name" value="CIN85_SH3_2"/>
</dbReference>
<evidence type="ECO:0000256" key="5">
    <source>
        <dbReference type="ARBA" id="ARBA00022490"/>
    </source>
</evidence>
<keyword evidence="5" id="KW-0963">Cytoplasm</keyword>
<evidence type="ECO:0000256" key="13">
    <source>
        <dbReference type="ARBA" id="ARBA00023018"/>
    </source>
</evidence>
<feature type="non-terminal residue" evidence="24">
    <location>
        <position position="626"/>
    </location>
</feature>
<dbReference type="InterPro" id="IPR050384">
    <property type="entry name" value="Endophilin_SH3RF"/>
</dbReference>
<dbReference type="GO" id="GO:0017124">
    <property type="term" value="F:SH3 domain binding"/>
    <property type="evidence" value="ECO:0007669"/>
    <property type="project" value="UniProtKB-KW"/>
</dbReference>
<reference evidence="24 25" key="1">
    <citation type="submission" date="2019-09" db="EMBL/GenBank/DDBJ databases">
        <title>Bird 10,000 Genomes (B10K) Project - Family phase.</title>
        <authorList>
            <person name="Zhang G."/>
        </authorList>
    </citation>
    <scope>NUCLEOTIDE SEQUENCE [LARGE SCALE GENOMIC DNA]</scope>
    <source>
        <strain evidence="24">B10K-DU-029-77</strain>
    </source>
</reference>
<keyword evidence="15" id="KW-0175">Coiled coil</keyword>
<protein>
    <recommendedName>
        <fullName evidence="20">SH3 domain-containing kinase-binding protein 1</fullName>
    </recommendedName>
</protein>
<evidence type="ECO:0000256" key="11">
    <source>
        <dbReference type="ARBA" id="ARBA00022843"/>
    </source>
</evidence>
<dbReference type="CDD" id="cd12057">
    <property type="entry name" value="SH3_CIN85_3"/>
    <property type="match status" value="1"/>
</dbReference>
<feature type="domain" description="SH3" evidence="23">
    <location>
        <begin position="1"/>
        <end position="58"/>
    </location>
</feature>
<feature type="compositionally biased region" description="Polar residues" evidence="22">
    <location>
        <begin position="187"/>
        <end position="202"/>
    </location>
</feature>
<evidence type="ECO:0000256" key="2">
    <source>
        <dbReference type="ARBA" id="ARBA00004246"/>
    </source>
</evidence>
<feature type="compositionally biased region" description="Polar residues" evidence="22">
    <location>
        <begin position="530"/>
        <end position="542"/>
    </location>
</feature>
<dbReference type="InterPro" id="IPR035772">
    <property type="entry name" value="CIN85_SH3_3"/>
</dbReference>
<sequence length="626" mass="69273">LVEAIVEFDYKAQHDDELTITVGDIITNIKKDDGGWWEGQLKGRRGLFPDNFVREIKKDMKKENPANKPPEKPINEVSNGSPLLLSETIIRTNKKGERSRRRRCQVAFSYMPQNEDELELKVGDIIEVVGEVEEGWWEGILNGKTGMFPSNFIKELSDSDDVGIAQEEQVKSSLKDATGSESDGGDSCSTKSEGANGGTTIQPKKVKGVGFGDIFKDKPIKLRPRSIEVENDFLPVDKSVGKKLPPATATQEPTKIEVDSRTKNKEYCKVIFPYEAQNDDELTIREGDVVTLISKDCIDVGWWEGELNGRRGVFPDNFVKLLPSDFEKERPKKPPPPSAPVIKQGSGSTDRKHEIKKIPPERPECLPNRTEEKERLEREQKQLDLQKPSVPAIPPKKPRPPKANAVNRPGTLPPRRPERPVVPATHARSDSPKVELVGSTVSGTLEKDSSERSNDIDLEGFDSVIPIAEKLNHPTTTRPKATGRRPPSQSLTSSSLSSPDFFDSPSPEDEKEEHVSITHKTLEVSRKSRTVTISQVSDNKTSLPPKPGGLASGSNVQPSLSPSPSPGFHSIAMGTTGHRSNSPSLFGTEGKPKTEHLSQGQTALEELRTQIRELRTIIETMKDQQK</sequence>
<keyword evidence="13" id="KW-0770">Synapse</keyword>
<dbReference type="AlphaFoldDB" id="A0A7K6LMR3"/>
<keyword evidence="6" id="KW-0597">Phosphoprotein</keyword>
<evidence type="ECO:0000256" key="22">
    <source>
        <dbReference type="SAM" id="MobiDB-lite"/>
    </source>
</evidence>
<evidence type="ECO:0000256" key="1">
    <source>
        <dbReference type="ARBA" id="ARBA00004245"/>
    </source>
</evidence>
<dbReference type="PROSITE" id="PS50002">
    <property type="entry name" value="SH3"/>
    <property type="match status" value="3"/>
</dbReference>
<dbReference type="GO" id="GO:0043005">
    <property type="term" value="C:neuron projection"/>
    <property type="evidence" value="ECO:0007669"/>
    <property type="project" value="UniProtKB-KW"/>
</dbReference>
<gene>
    <name evidence="24" type="primary">Sh3kbp1</name>
    <name evidence="24" type="ORF">FALFRO_R09951</name>
</gene>
<evidence type="ECO:0000256" key="18">
    <source>
        <dbReference type="ARBA" id="ARBA00023329"/>
    </source>
</evidence>
<evidence type="ECO:0000256" key="7">
    <source>
        <dbReference type="ARBA" id="ARBA00022583"/>
    </source>
</evidence>
<name>A0A7K6LMR3_9CORV</name>
<dbReference type="FunFam" id="2.30.30.40:FF:000094">
    <property type="entry name" value="SH3 domain-containing kinase-binding protein 1"/>
    <property type="match status" value="1"/>
</dbReference>
<keyword evidence="10" id="KW-0677">Repeat</keyword>